<dbReference type="AlphaFoldDB" id="A0A7W8Q2M9"/>
<name>A0A7W8Q2M9_PARAM</name>
<gene>
    <name evidence="1" type="ORF">HDG40_000301</name>
</gene>
<evidence type="ECO:0000313" key="1">
    <source>
        <dbReference type="EMBL" id="MBB5422160.1"/>
    </source>
</evidence>
<dbReference type="RefSeq" id="WP_026228922.1">
    <property type="nucleotide sequence ID" value="NZ_JACHDD010000001.1"/>
</dbReference>
<protein>
    <submittedName>
        <fullName evidence="1">Uncharacterized protein</fullName>
    </submittedName>
</protein>
<dbReference type="EMBL" id="JACHDD010000001">
    <property type="protein sequence ID" value="MBB5422160.1"/>
    <property type="molecule type" value="Genomic_DNA"/>
</dbReference>
<sequence>MEVIVSHHIDCGERDENGMYEYYYEYDIYEFGKGNVSYMARAYVDEPGDAHFLKMKGDGDHDWRTITERDKDDSLFKEAVKYLRSIGKSNIRCFMGRAGYVDL</sequence>
<comment type="caution">
    <text evidence="1">The sequence shown here is derived from an EMBL/GenBank/DDBJ whole genome shotgun (WGS) entry which is preliminary data.</text>
</comment>
<dbReference type="OrthoDB" id="8795178at2"/>
<dbReference type="Proteomes" id="UP000592780">
    <property type="component" value="Unassembled WGS sequence"/>
</dbReference>
<reference evidence="1 2" key="1">
    <citation type="submission" date="2020-08" db="EMBL/GenBank/DDBJ databases">
        <title>Genomic Encyclopedia of Type Strains, Phase IV (KMG-V): Genome sequencing to study the core and pangenomes of soil and plant-associated prokaryotes.</title>
        <authorList>
            <person name="Whitman W."/>
        </authorList>
    </citation>
    <scope>NUCLEOTIDE SEQUENCE [LARGE SCALE GENOMIC DNA]</scope>
    <source>
        <strain evidence="1 2">JPY158</strain>
    </source>
</reference>
<accession>A0A7W8Q2M9</accession>
<keyword evidence="2" id="KW-1185">Reference proteome</keyword>
<proteinExistence type="predicted"/>
<organism evidence="1 2">
    <name type="scientific">Paraburkholderia atlantica</name>
    <dbReference type="NCBI Taxonomy" id="2654982"/>
    <lineage>
        <taxon>Bacteria</taxon>
        <taxon>Pseudomonadati</taxon>
        <taxon>Pseudomonadota</taxon>
        <taxon>Betaproteobacteria</taxon>
        <taxon>Burkholderiales</taxon>
        <taxon>Burkholderiaceae</taxon>
        <taxon>Paraburkholderia</taxon>
    </lineage>
</organism>
<evidence type="ECO:0000313" key="2">
    <source>
        <dbReference type="Proteomes" id="UP000592780"/>
    </source>
</evidence>